<evidence type="ECO:0000256" key="4">
    <source>
        <dbReference type="ARBA" id="ARBA00016436"/>
    </source>
</evidence>
<dbReference type="NCBIfam" id="TIGR00682">
    <property type="entry name" value="lpxK"/>
    <property type="match status" value="1"/>
</dbReference>
<keyword evidence="8 13" id="KW-0547">Nucleotide-binding</keyword>
<feature type="binding site" evidence="13">
    <location>
        <begin position="66"/>
        <end position="73"/>
    </location>
    <ligand>
        <name>ATP</name>
        <dbReference type="ChEBI" id="CHEBI:30616"/>
    </ligand>
</feature>
<gene>
    <name evidence="13 15" type="primary">lpxK</name>
    <name evidence="15" type="ORF">GCM10011450_21690</name>
</gene>
<dbReference type="GO" id="GO:0005886">
    <property type="term" value="C:plasma membrane"/>
    <property type="evidence" value="ECO:0007669"/>
    <property type="project" value="TreeGrafter"/>
</dbReference>
<evidence type="ECO:0000256" key="13">
    <source>
        <dbReference type="HAMAP-Rule" id="MF_00409"/>
    </source>
</evidence>
<keyword evidence="9 13" id="KW-0418">Kinase</keyword>
<comment type="function">
    <text evidence="1 13">Transfers the gamma-phosphate of ATP to the 4'-position of a tetraacyldisaccharide 1-phosphate intermediate (termed DS-1-P) to form tetraacyldisaccharide 1,4'-bis-phosphate (lipid IVA).</text>
</comment>
<dbReference type="GO" id="GO:0009244">
    <property type="term" value="P:lipopolysaccharide core region biosynthetic process"/>
    <property type="evidence" value="ECO:0007669"/>
    <property type="project" value="TreeGrafter"/>
</dbReference>
<evidence type="ECO:0000256" key="5">
    <source>
        <dbReference type="ARBA" id="ARBA00022516"/>
    </source>
</evidence>
<evidence type="ECO:0000313" key="16">
    <source>
        <dbReference type="Proteomes" id="UP000608345"/>
    </source>
</evidence>
<dbReference type="EMBL" id="BMYS01000016">
    <property type="protein sequence ID" value="GGW91171.1"/>
    <property type="molecule type" value="Genomic_DNA"/>
</dbReference>
<evidence type="ECO:0000256" key="3">
    <source>
        <dbReference type="ARBA" id="ARBA00012071"/>
    </source>
</evidence>
<accession>A0A918N0S9</accession>
<dbReference type="AlphaFoldDB" id="A0A918N0S9"/>
<organism evidence="15 16">
    <name type="scientific">Advenella faeciporci</name>
    <dbReference type="NCBI Taxonomy" id="797535"/>
    <lineage>
        <taxon>Bacteria</taxon>
        <taxon>Pseudomonadati</taxon>
        <taxon>Pseudomonadota</taxon>
        <taxon>Betaproteobacteria</taxon>
        <taxon>Burkholderiales</taxon>
        <taxon>Alcaligenaceae</taxon>
    </lineage>
</organism>
<dbReference type="Proteomes" id="UP000608345">
    <property type="component" value="Unassembled WGS sequence"/>
</dbReference>
<evidence type="ECO:0000256" key="2">
    <source>
        <dbReference type="ARBA" id="ARBA00004870"/>
    </source>
</evidence>
<dbReference type="GO" id="GO:0005524">
    <property type="term" value="F:ATP binding"/>
    <property type="evidence" value="ECO:0007669"/>
    <property type="project" value="UniProtKB-UniRule"/>
</dbReference>
<evidence type="ECO:0000256" key="12">
    <source>
        <dbReference type="ARBA" id="ARBA00029757"/>
    </source>
</evidence>
<dbReference type="Pfam" id="PF02606">
    <property type="entry name" value="LpxK"/>
    <property type="match status" value="1"/>
</dbReference>
<evidence type="ECO:0000313" key="15">
    <source>
        <dbReference type="EMBL" id="GGW91171.1"/>
    </source>
</evidence>
<keyword evidence="10 13" id="KW-0067">ATP-binding</keyword>
<evidence type="ECO:0000256" key="1">
    <source>
        <dbReference type="ARBA" id="ARBA00002274"/>
    </source>
</evidence>
<keyword evidence="7 13" id="KW-0808">Transferase</keyword>
<dbReference type="SUPFAM" id="SSF52540">
    <property type="entry name" value="P-loop containing nucleoside triphosphate hydrolases"/>
    <property type="match status" value="1"/>
</dbReference>
<comment type="similarity">
    <text evidence="13">Belongs to the LpxK family.</text>
</comment>
<dbReference type="PANTHER" id="PTHR42724:SF1">
    <property type="entry name" value="TETRAACYLDISACCHARIDE 4'-KINASE, MITOCHONDRIAL-RELATED"/>
    <property type="match status" value="1"/>
</dbReference>
<keyword evidence="11 13" id="KW-0443">Lipid metabolism</keyword>
<reference evidence="15" key="1">
    <citation type="journal article" date="2014" name="Int. J. Syst. Evol. Microbiol.">
        <title>Complete genome sequence of Corynebacterium casei LMG S-19264T (=DSM 44701T), isolated from a smear-ripened cheese.</title>
        <authorList>
            <consortium name="US DOE Joint Genome Institute (JGI-PGF)"/>
            <person name="Walter F."/>
            <person name="Albersmeier A."/>
            <person name="Kalinowski J."/>
            <person name="Ruckert C."/>
        </authorList>
    </citation>
    <scope>NUCLEOTIDE SEQUENCE</scope>
    <source>
        <strain evidence="15">KCTC 23732</strain>
    </source>
</reference>
<comment type="catalytic activity">
    <reaction evidence="13">
        <text>a lipid A disaccharide + ATP = a lipid IVA + ADP + H(+)</text>
        <dbReference type="Rhea" id="RHEA:67840"/>
        <dbReference type="ChEBI" id="CHEBI:15378"/>
        <dbReference type="ChEBI" id="CHEBI:30616"/>
        <dbReference type="ChEBI" id="CHEBI:176343"/>
        <dbReference type="ChEBI" id="CHEBI:176425"/>
        <dbReference type="ChEBI" id="CHEBI:456216"/>
        <dbReference type="EC" id="2.7.1.130"/>
    </reaction>
</comment>
<keyword evidence="14" id="KW-0472">Membrane</keyword>
<keyword evidence="16" id="KW-1185">Reference proteome</keyword>
<comment type="pathway">
    <text evidence="2 13">Glycolipid biosynthesis; lipid IV(A) biosynthesis; lipid IV(A) from (3R)-3-hydroxytetradecanoyl-[acyl-carrier-protein] and UDP-N-acetyl-alpha-D-glucosamine: step 6/6.</text>
</comment>
<feature type="transmembrane region" description="Helical" evidence="14">
    <location>
        <begin position="20"/>
        <end position="40"/>
    </location>
</feature>
<keyword evidence="14" id="KW-0812">Transmembrane</keyword>
<dbReference type="InterPro" id="IPR003758">
    <property type="entry name" value="LpxK"/>
</dbReference>
<keyword evidence="5 13" id="KW-0444">Lipid biosynthesis</keyword>
<dbReference type="RefSeq" id="WP_189385516.1">
    <property type="nucleotide sequence ID" value="NZ_BAABFY010000005.1"/>
</dbReference>
<evidence type="ECO:0000256" key="7">
    <source>
        <dbReference type="ARBA" id="ARBA00022679"/>
    </source>
</evidence>
<comment type="caution">
    <text evidence="15">The sequence shown here is derived from an EMBL/GenBank/DDBJ whole genome shotgun (WGS) entry which is preliminary data.</text>
</comment>
<proteinExistence type="inferred from homology"/>
<dbReference type="HAMAP" id="MF_00409">
    <property type="entry name" value="LpxK"/>
    <property type="match status" value="1"/>
</dbReference>
<evidence type="ECO:0000256" key="8">
    <source>
        <dbReference type="ARBA" id="ARBA00022741"/>
    </source>
</evidence>
<evidence type="ECO:0000256" key="10">
    <source>
        <dbReference type="ARBA" id="ARBA00022840"/>
    </source>
</evidence>
<evidence type="ECO:0000256" key="6">
    <source>
        <dbReference type="ARBA" id="ARBA00022556"/>
    </source>
</evidence>
<keyword evidence="14" id="KW-1133">Transmembrane helix</keyword>
<evidence type="ECO:0000256" key="14">
    <source>
        <dbReference type="SAM" id="Phobius"/>
    </source>
</evidence>
<reference evidence="15" key="2">
    <citation type="submission" date="2020-09" db="EMBL/GenBank/DDBJ databases">
        <authorList>
            <person name="Sun Q."/>
            <person name="Kim S."/>
        </authorList>
    </citation>
    <scope>NUCLEOTIDE SEQUENCE</scope>
    <source>
        <strain evidence="15">KCTC 23732</strain>
    </source>
</reference>
<protein>
    <recommendedName>
        <fullName evidence="4 13">Tetraacyldisaccharide 4'-kinase</fullName>
        <ecNumber evidence="3 13">2.7.1.130</ecNumber>
    </recommendedName>
    <alternativeName>
        <fullName evidence="12 13">Lipid A 4'-kinase</fullName>
    </alternativeName>
</protein>
<sequence length="352" mass="39287">MKKSRTRAFTQYLQKQWHQGGLLSSLLTPFSWLVYLLVAIKSYLYRKKLKTAYRAPCPVIIVGNIYVGGTGKTPLVIALVQALRKKGFTPGVISRGYGVDIGPEARTAFGTNASASQIGDEPSLIARHAPISVHPGRQQAVEKLLATWPATDIIISDDGLQHLKLQRDIEIVVQDNRRTGNGKLLPAGPLREPASRLKQVDFIITNLKSTPLNRFQAEFDHEIAMTLEPVSFTHLATGKVITPRQFINEHKNQRMTAIAGIGQPDRFFATLAQLQLTISQTIPFPDHYAYTASDFKAINADIILMTSKDASKCNTLSEERLWSVNVEPHFSNAHFFDLIEEKIRQLPLYSSN</sequence>
<name>A0A918N0S9_9BURK</name>
<dbReference type="InterPro" id="IPR027417">
    <property type="entry name" value="P-loop_NTPase"/>
</dbReference>
<dbReference type="GO" id="GO:0009245">
    <property type="term" value="P:lipid A biosynthetic process"/>
    <property type="evidence" value="ECO:0007669"/>
    <property type="project" value="UniProtKB-UniRule"/>
</dbReference>
<dbReference type="EC" id="2.7.1.130" evidence="3 13"/>
<dbReference type="GO" id="GO:0009029">
    <property type="term" value="F:lipid-A 4'-kinase activity"/>
    <property type="evidence" value="ECO:0007669"/>
    <property type="project" value="UniProtKB-UniRule"/>
</dbReference>
<keyword evidence="6 13" id="KW-0441">Lipid A biosynthesis</keyword>
<evidence type="ECO:0000256" key="9">
    <source>
        <dbReference type="ARBA" id="ARBA00022777"/>
    </source>
</evidence>
<evidence type="ECO:0000256" key="11">
    <source>
        <dbReference type="ARBA" id="ARBA00023098"/>
    </source>
</evidence>
<dbReference type="PANTHER" id="PTHR42724">
    <property type="entry name" value="TETRAACYLDISACCHARIDE 4'-KINASE"/>
    <property type="match status" value="1"/>
</dbReference>